<dbReference type="Pfam" id="PF06271">
    <property type="entry name" value="RDD"/>
    <property type="match status" value="1"/>
</dbReference>
<evidence type="ECO:0000256" key="4">
    <source>
        <dbReference type="ARBA" id="ARBA00022989"/>
    </source>
</evidence>
<evidence type="ECO:0000256" key="5">
    <source>
        <dbReference type="ARBA" id="ARBA00023136"/>
    </source>
</evidence>
<accession>A0A0A8H8W0</accession>
<dbReference type="KEGG" id="csm:CSUB8521_0541"/>
<evidence type="ECO:0000313" key="9">
    <source>
        <dbReference type="Proteomes" id="UP000031135"/>
    </source>
</evidence>
<gene>
    <name evidence="8" type="ORF">CSUB8521_0541</name>
</gene>
<evidence type="ECO:0000256" key="6">
    <source>
        <dbReference type="SAM" id="Phobius"/>
    </source>
</evidence>
<protein>
    <recommendedName>
        <fullName evidence="7">RDD domain-containing protein</fullName>
    </recommendedName>
</protein>
<proteinExistence type="predicted"/>
<dbReference type="AlphaFoldDB" id="A0A0A8H8W0"/>
<dbReference type="InterPro" id="IPR010432">
    <property type="entry name" value="RDD"/>
</dbReference>
<evidence type="ECO:0000259" key="7">
    <source>
        <dbReference type="Pfam" id="PF06271"/>
    </source>
</evidence>
<keyword evidence="2" id="KW-1003">Cell membrane</keyword>
<dbReference type="PANTHER" id="PTHR36115:SF4">
    <property type="entry name" value="MEMBRANE PROTEIN"/>
    <property type="match status" value="1"/>
</dbReference>
<organism evidence="8 9">
    <name type="scientific">Campylobacter subantarcticus LMG 24374</name>
    <dbReference type="NCBI Taxonomy" id="1388751"/>
    <lineage>
        <taxon>Bacteria</taxon>
        <taxon>Pseudomonadati</taxon>
        <taxon>Campylobacterota</taxon>
        <taxon>Epsilonproteobacteria</taxon>
        <taxon>Campylobacterales</taxon>
        <taxon>Campylobacteraceae</taxon>
        <taxon>Campylobacter</taxon>
    </lineage>
</organism>
<dbReference type="Proteomes" id="UP000031135">
    <property type="component" value="Chromosome"/>
</dbReference>
<dbReference type="GO" id="GO:0005886">
    <property type="term" value="C:plasma membrane"/>
    <property type="evidence" value="ECO:0007669"/>
    <property type="project" value="UniProtKB-SubCell"/>
</dbReference>
<keyword evidence="4 6" id="KW-1133">Transmembrane helix</keyword>
<dbReference type="PANTHER" id="PTHR36115">
    <property type="entry name" value="PROLINE-RICH ANTIGEN HOMOLOG-RELATED"/>
    <property type="match status" value="1"/>
</dbReference>
<feature type="transmembrane region" description="Helical" evidence="6">
    <location>
        <begin position="25"/>
        <end position="43"/>
    </location>
</feature>
<evidence type="ECO:0000256" key="3">
    <source>
        <dbReference type="ARBA" id="ARBA00022692"/>
    </source>
</evidence>
<dbReference type="RefSeq" id="WP_039663168.1">
    <property type="nucleotide sequence ID" value="NZ_CP007772.1"/>
</dbReference>
<keyword evidence="3 6" id="KW-0812">Transmembrane</keyword>
<dbReference type="EMBL" id="CP007772">
    <property type="protein sequence ID" value="AJC90412.1"/>
    <property type="molecule type" value="Genomic_DNA"/>
</dbReference>
<keyword evidence="5 6" id="KW-0472">Membrane</keyword>
<evidence type="ECO:0000256" key="1">
    <source>
        <dbReference type="ARBA" id="ARBA00004651"/>
    </source>
</evidence>
<name>A0A0A8H8W0_9BACT</name>
<dbReference type="InterPro" id="IPR051791">
    <property type="entry name" value="Pra-immunoreactive"/>
</dbReference>
<dbReference type="OrthoDB" id="5358104at2"/>
<comment type="subcellular location">
    <subcellularLocation>
        <location evidence="1">Cell membrane</location>
        <topology evidence="1">Multi-pass membrane protein</topology>
    </subcellularLocation>
</comment>
<evidence type="ECO:0000313" key="8">
    <source>
        <dbReference type="EMBL" id="AJC90412.1"/>
    </source>
</evidence>
<reference evidence="8 9" key="1">
    <citation type="journal article" date="2014" name="Genome Biol. Evol.">
        <title>Comparative Genomics of the Campylobacter lari Group.</title>
        <authorList>
            <person name="Miller W.G."/>
            <person name="Yee E."/>
            <person name="Chapman M.H."/>
            <person name="Smith T.P."/>
            <person name="Bono J.L."/>
            <person name="Huynh S."/>
            <person name="Parker C.T."/>
            <person name="Vandamme P."/>
            <person name="Luong K."/>
            <person name="Korlach J."/>
        </authorList>
    </citation>
    <scope>NUCLEOTIDE SEQUENCE [LARGE SCALE GENOMIC DNA]</scope>
    <source>
        <strain evidence="8 9">LMG 24374</strain>
    </source>
</reference>
<feature type="transmembrane region" description="Helical" evidence="6">
    <location>
        <begin position="63"/>
        <end position="84"/>
    </location>
</feature>
<feature type="domain" description="RDD" evidence="7">
    <location>
        <begin position="19"/>
        <end position="145"/>
    </location>
</feature>
<sequence>MSANQELFDKLEKEELKIASFKKRFLAYVIDSFVILAIVSIILLDKINSMQTYEEIHNLLMRFAGGILILQFAYHSLFTYLYGATLGKMLLRIMVIDQELLDKPNFTQSALRAGVRQISDMLYGLGFAWALSNIVLKTWHDYAAKTVVIDLA</sequence>
<dbReference type="HOGENOM" id="CLU_053152_5_0_7"/>
<evidence type="ECO:0000256" key="2">
    <source>
        <dbReference type="ARBA" id="ARBA00022475"/>
    </source>
</evidence>